<organism evidence="2 3">
    <name type="scientific">Cerrena zonata</name>
    <dbReference type="NCBI Taxonomy" id="2478898"/>
    <lineage>
        <taxon>Eukaryota</taxon>
        <taxon>Fungi</taxon>
        <taxon>Dikarya</taxon>
        <taxon>Basidiomycota</taxon>
        <taxon>Agaricomycotina</taxon>
        <taxon>Agaricomycetes</taxon>
        <taxon>Polyporales</taxon>
        <taxon>Cerrenaceae</taxon>
        <taxon>Cerrena</taxon>
    </lineage>
</organism>
<dbReference type="EMBL" id="JASBNA010000019">
    <property type="protein sequence ID" value="KAK7685869.1"/>
    <property type="molecule type" value="Genomic_DNA"/>
</dbReference>
<feature type="region of interest" description="Disordered" evidence="1">
    <location>
        <begin position="368"/>
        <end position="396"/>
    </location>
</feature>
<reference evidence="2 3" key="1">
    <citation type="submission" date="2022-09" db="EMBL/GenBank/DDBJ databases">
        <authorList>
            <person name="Palmer J.M."/>
        </authorList>
    </citation>
    <scope>NUCLEOTIDE SEQUENCE [LARGE SCALE GENOMIC DNA]</scope>
    <source>
        <strain evidence="2 3">DSM 7382</strain>
    </source>
</reference>
<dbReference type="Proteomes" id="UP001385951">
    <property type="component" value="Unassembled WGS sequence"/>
</dbReference>
<keyword evidence="3" id="KW-1185">Reference proteome</keyword>
<sequence>MTVTRRIKPNSDHPGISASGSQRLSFGTSPLSNLSVTISPQKMTRSRRRRAKQSPYTLPKQCSTLLEDEETACSKLIGISEPRCIPHQRECVTLTKEYKKHAELADSLDVFASITFRDLKFFSSSEEVQETLRGIDELIGALSLEIIGRKTHHRRFFKDNDAGHAARINIQEGKLKKARGARVTLNERLEELLQEESIQQDLDREQEYWTSFTTESNTVVERSPGSHEHDLRTTQEYVPPQIYQSSGLLQGQQRNFTTYSSTPLIRKDIEQDVSCCCRICTRSSISGATLSSLPPCGLEPQKADVPSTPAPATTTNGYVPHSKPALAPPNVSKPLTSKPPSYLSTPQMRRDVEQVVSCYCRICTRPPPSKAPTSNQPPRGLEQQRDDSPSVPSVLPRAVPVKTTNEYVPYSKPTLAPPTASNPPTSKTPLPSVTNANIATQPVVYNRGYSATKVIGQSQQPTISITTSTCASEAQHETQTGALGVISYLANAVFGRFYPFS</sequence>
<comment type="caution">
    <text evidence="2">The sequence shown here is derived from an EMBL/GenBank/DDBJ whole genome shotgun (WGS) entry which is preliminary data.</text>
</comment>
<name>A0AAW0G6C4_9APHY</name>
<evidence type="ECO:0000313" key="2">
    <source>
        <dbReference type="EMBL" id="KAK7685869.1"/>
    </source>
</evidence>
<evidence type="ECO:0000256" key="1">
    <source>
        <dbReference type="SAM" id="MobiDB-lite"/>
    </source>
</evidence>
<proteinExistence type="predicted"/>
<feature type="region of interest" description="Disordered" evidence="1">
    <location>
        <begin position="300"/>
        <end position="348"/>
    </location>
</feature>
<accession>A0AAW0G6C4</accession>
<feature type="compositionally biased region" description="Polar residues" evidence="1">
    <location>
        <begin position="333"/>
        <end position="347"/>
    </location>
</feature>
<feature type="compositionally biased region" description="Polar residues" evidence="1">
    <location>
        <begin position="422"/>
        <end position="433"/>
    </location>
</feature>
<evidence type="ECO:0000313" key="3">
    <source>
        <dbReference type="Proteomes" id="UP001385951"/>
    </source>
</evidence>
<feature type="compositionally biased region" description="Polar residues" evidence="1">
    <location>
        <begin position="18"/>
        <end position="43"/>
    </location>
</feature>
<protein>
    <submittedName>
        <fullName evidence="2">Uncharacterized protein</fullName>
    </submittedName>
</protein>
<feature type="region of interest" description="Disordered" evidence="1">
    <location>
        <begin position="409"/>
        <end position="433"/>
    </location>
</feature>
<feature type="region of interest" description="Disordered" evidence="1">
    <location>
        <begin position="1"/>
        <end position="55"/>
    </location>
</feature>
<gene>
    <name evidence="2" type="ORF">QCA50_011216</name>
</gene>
<dbReference type="AlphaFoldDB" id="A0AAW0G6C4"/>